<comment type="caution">
    <text evidence="1">The sequence shown here is derived from an EMBL/GenBank/DDBJ whole genome shotgun (WGS) entry which is preliminary data.</text>
</comment>
<keyword evidence="2" id="KW-1185">Reference proteome</keyword>
<reference evidence="1" key="1">
    <citation type="journal article" date="2021" name="Microorganisms">
        <title>Acidisoma silvae sp. nov. and Acidisomacellulosilytica sp. nov., Two Acidophilic Bacteria Isolated from Decaying Wood, Hydrolyzing Cellulose and Producing Poly-3-hydroxybutyrate.</title>
        <authorList>
            <person name="Mieszkin S."/>
            <person name="Pouder E."/>
            <person name="Uroz S."/>
            <person name="Simon-Colin C."/>
            <person name="Alain K."/>
        </authorList>
    </citation>
    <scope>NUCLEOTIDE SEQUENCE</scope>
    <source>
        <strain evidence="1">HW T2.11</strain>
    </source>
</reference>
<dbReference type="RefSeq" id="WP_227321930.1">
    <property type="nucleotide sequence ID" value="NZ_JAESVB010000005.1"/>
</dbReference>
<name>A0A963YTB9_9PROT</name>
<protein>
    <submittedName>
        <fullName evidence="1">Uncharacterized protein</fullName>
    </submittedName>
</protein>
<organism evidence="1 2">
    <name type="scientific">Acidisoma silvae</name>
    <dbReference type="NCBI Taxonomy" id="2802396"/>
    <lineage>
        <taxon>Bacteria</taxon>
        <taxon>Pseudomonadati</taxon>
        <taxon>Pseudomonadota</taxon>
        <taxon>Alphaproteobacteria</taxon>
        <taxon>Acetobacterales</taxon>
        <taxon>Acidocellaceae</taxon>
        <taxon>Acidisoma</taxon>
    </lineage>
</organism>
<dbReference type="Proteomes" id="UP000708298">
    <property type="component" value="Unassembled WGS sequence"/>
</dbReference>
<reference evidence="1" key="2">
    <citation type="submission" date="2021-01" db="EMBL/GenBank/DDBJ databases">
        <authorList>
            <person name="Mieszkin S."/>
            <person name="Pouder E."/>
            <person name="Alain K."/>
        </authorList>
    </citation>
    <scope>NUCLEOTIDE SEQUENCE</scope>
    <source>
        <strain evidence="1">HW T2.11</strain>
    </source>
</reference>
<dbReference type="AlphaFoldDB" id="A0A963YTB9"/>
<sequence>MRSSRRKFVKSSAKTKALIIVFGSLSISGAAFYASHRRVMTAMAQVKA</sequence>
<dbReference type="EMBL" id="JAESVB010000005">
    <property type="protein sequence ID" value="MCB8876279.1"/>
    <property type="molecule type" value="Genomic_DNA"/>
</dbReference>
<evidence type="ECO:0000313" key="2">
    <source>
        <dbReference type="Proteomes" id="UP000708298"/>
    </source>
</evidence>
<evidence type="ECO:0000313" key="1">
    <source>
        <dbReference type="EMBL" id="MCB8876279.1"/>
    </source>
</evidence>
<gene>
    <name evidence="1" type="ORF">ASILVAE211_13890</name>
</gene>
<proteinExistence type="predicted"/>
<accession>A0A963YTB9</accession>